<dbReference type="PROSITE" id="PS50045">
    <property type="entry name" value="SIGMA54_INTERACT_4"/>
    <property type="match status" value="1"/>
</dbReference>
<dbReference type="SUPFAM" id="SSF52540">
    <property type="entry name" value="P-loop containing nucleoside triphosphate hydrolases"/>
    <property type="match status" value="1"/>
</dbReference>
<dbReference type="InterPro" id="IPR009057">
    <property type="entry name" value="Homeodomain-like_sf"/>
</dbReference>
<dbReference type="SMART" id="SM00382">
    <property type="entry name" value="AAA"/>
    <property type="match status" value="1"/>
</dbReference>
<dbReference type="Gene3D" id="3.40.50.300">
    <property type="entry name" value="P-loop containing nucleotide triphosphate hydrolases"/>
    <property type="match status" value="1"/>
</dbReference>
<dbReference type="InterPro" id="IPR029016">
    <property type="entry name" value="GAF-like_dom_sf"/>
</dbReference>
<dbReference type="PROSITE" id="PS00688">
    <property type="entry name" value="SIGMA54_INTERACT_3"/>
    <property type="match status" value="1"/>
</dbReference>
<dbReference type="Proteomes" id="UP000886124">
    <property type="component" value="Unassembled WGS sequence"/>
</dbReference>
<keyword evidence="1" id="KW-0547">Nucleotide-binding</keyword>
<dbReference type="Gene3D" id="1.10.10.60">
    <property type="entry name" value="Homeodomain-like"/>
    <property type="match status" value="1"/>
</dbReference>
<accession>A0A7V5PMT8</accession>
<dbReference type="EMBL" id="DROD01000127">
    <property type="protein sequence ID" value="HHJ51893.1"/>
    <property type="molecule type" value="Genomic_DNA"/>
</dbReference>
<dbReference type="GO" id="GO:0005524">
    <property type="term" value="F:ATP binding"/>
    <property type="evidence" value="ECO:0007669"/>
    <property type="project" value="UniProtKB-KW"/>
</dbReference>
<dbReference type="Gene3D" id="1.10.8.60">
    <property type="match status" value="1"/>
</dbReference>
<keyword evidence="2" id="KW-0067">ATP-binding</keyword>
<evidence type="ECO:0000256" key="2">
    <source>
        <dbReference type="ARBA" id="ARBA00022840"/>
    </source>
</evidence>
<dbReference type="AlphaFoldDB" id="A0A7V5PMT8"/>
<evidence type="ECO:0000256" key="5">
    <source>
        <dbReference type="ARBA" id="ARBA00023163"/>
    </source>
</evidence>
<keyword evidence="4" id="KW-0238">DNA-binding</keyword>
<name>A0A7V5PMT8_CALAY</name>
<dbReference type="SUPFAM" id="SSF46689">
    <property type="entry name" value="Homeodomain-like"/>
    <property type="match status" value="1"/>
</dbReference>
<dbReference type="PANTHER" id="PTHR32071:SF57">
    <property type="entry name" value="C4-DICARBOXYLATE TRANSPORT TRANSCRIPTIONAL REGULATORY PROTEIN DCTD"/>
    <property type="match status" value="1"/>
</dbReference>
<dbReference type="Pfam" id="PF13185">
    <property type="entry name" value="GAF_2"/>
    <property type="match status" value="1"/>
</dbReference>
<dbReference type="InterPro" id="IPR003018">
    <property type="entry name" value="GAF"/>
</dbReference>
<dbReference type="SMART" id="SM00065">
    <property type="entry name" value="GAF"/>
    <property type="match status" value="1"/>
</dbReference>
<comment type="caution">
    <text evidence="7">The sequence shown here is derived from an EMBL/GenBank/DDBJ whole genome shotgun (WGS) entry which is preliminary data.</text>
</comment>
<dbReference type="InterPro" id="IPR025944">
    <property type="entry name" value="Sigma_54_int_dom_CS"/>
</dbReference>
<reference evidence="7" key="1">
    <citation type="journal article" date="2020" name="mSystems">
        <title>Genome- and Community-Level Interaction Insights into Carbon Utilization and Element Cycling Functions of Hydrothermarchaeota in Hydrothermal Sediment.</title>
        <authorList>
            <person name="Zhou Z."/>
            <person name="Liu Y."/>
            <person name="Xu W."/>
            <person name="Pan J."/>
            <person name="Luo Z.H."/>
            <person name="Li M."/>
        </authorList>
    </citation>
    <scope>NUCLEOTIDE SEQUENCE [LARGE SCALE GENOMIC DNA]</scope>
    <source>
        <strain evidence="7">HyVt-527</strain>
    </source>
</reference>
<dbReference type="InterPro" id="IPR027417">
    <property type="entry name" value="P-loop_NTPase"/>
</dbReference>
<keyword evidence="3" id="KW-0805">Transcription regulation</keyword>
<gene>
    <name evidence="7" type="ORF">ENJ89_01750</name>
</gene>
<dbReference type="Pfam" id="PF02954">
    <property type="entry name" value="HTH_8"/>
    <property type="match status" value="1"/>
</dbReference>
<dbReference type="Gene3D" id="3.30.450.40">
    <property type="match status" value="1"/>
</dbReference>
<dbReference type="GO" id="GO:0006355">
    <property type="term" value="P:regulation of DNA-templated transcription"/>
    <property type="evidence" value="ECO:0007669"/>
    <property type="project" value="InterPro"/>
</dbReference>
<sequence>MSNNTKINYDQLRSEHLRIIYDLAQQMARVGDEEKILAIVLDQLMKETGAEVGAFITYDPERDRFEPRTIKTDGQLSKEEVHFSQTVFRQVKESKEAILSFDTRADQQYSKTQSVIINQIHAILAFPLIIKDEVYGILYFDSRRNRQSFNEASRQFLSFFSVVASLALEQVLRKKQIESENVLLQSQLDQQLPIPTLVGKSEPMQKLFRLIRKVARSDASVIITGENGTGKDLVARAIHDLSPRKDKPYIAQYIGNIPPTILESELFGYKKGAFTGAHRDKIGLFEAVNGGSLFLDEIGDLPLDLQTKLLRVLQNKEIKRLGENTVRPVDVRIIAATNRDLKKLVRDGKFREDFYYRLNVINIHVPPLRERRDDIPLLAEHFLKKSHADQELKISKEALKKLMSYHYPGNVRQLENIINRAVILSENNVIDEDAIQFDDVAPTTDSQLLMGTMEELKNQIIRQRIEHFNGNKSQAARSLNISLRSLQQKAKELGL</sequence>
<dbReference type="InterPro" id="IPR058031">
    <property type="entry name" value="AAA_lid_NorR"/>
</dbReference>
<evidence type="ECO:0000256" key="4">
    <source>
        <dbReference type="ARBA" id="ARBA00023125"/>
    </source>
</evidence>
<dbReference type="FunFam" id="3.40.50.300:FF:000006">
    <property type="entry name" value="DNA-binding transcriptional regulator NtrC"/>
    <property type="match status" value="1"/>
</dbReference>
<dbReference type="SUPFAM" id="SSF55781">
    <property type="entry name" value="GAF domain-like"/>
    <property type="match status" value="1"/>
</dbReference>
<keyword evidence="5" id="KW-0804">Transcription</keyword>
<organism evidence="7">
    <name type="scientific">Caldithrix abyssi</name>
    <dbReference type="NCBI Taxonomy" id="187145"/>
    <lineage>
        <taxon>Bacteria</taxon>
        <taxon>Pseudomonadati</taxon>
        <taxon>Calditrichota</taxon>
        <taxon>Calditrichia</taxon>
        <taxon>Calditrichales</taxon>
        <taxon>Calditrichaceae</taxon>
        <taxon>Caldithrix</taxon>
    </lineage>
</organism>
<dbReference type="Pfam" id="PF00158">
    <property type="entry name" value="Sigma54_activat"/>
    <property type="match status" value="1"/>
</dbReference>
<dbReference type="InterPro" id="IPR002078">
    <property type="entry name" value="Sigma_54_int"/>
</dbReference>
<dbReference type="PRINTS" id="PR01590">
    <property type="entry name" value="HTHFIS"/>
</dbReference>
<evidence type="ECO:0000313" key="7">
    <source>
        <dbReference type="EMBL" id="HHJ51893.1"/>
    </source>
</evidence>
<dbReference type="Pfam" id="PF25601">
    <property type="entry name" value="AAA_lid_14"/>
    <property type="match status" value="1"/>
</dbReference>
<dbReference type="PANTHER" id="PTHR32071">
    <property type="entry name" value="TRANSCRIPTIONAL REGULATORY PROTEIN"/>
    <property type="match status" value="1"/>
</dbReference>
<dbReference type="CDD" id="cd00009">
    <property type="entry name" value="AAA"/>
    <property type="match status" value="1"/>
</dbReference>
<dbReference type="InterPro" id="IPR003593">
    <property type="entry name" value="AAA+_ATPase"/>
</dbReference>
<dbReference type="InterPro" id="IPR002197">
    <property type="entry name" value="HTH_Fis"/>
</dbReference>
<dbReference type="GO" id="GO:0043565">
    <property type="term" value="F:sequence-specific DNA binding"/>
    <property type="evidence" value="ECO:0007669"/>
    <property type="project" value="InterPro"/>
</dbReference>
<protein>
    <submittedName>
        <fullName evidence="7">Sigma-54-dependent Fis family transcriptional regulator</fullName>
    </submittedName>
</protein>
<evidence type="ECO:0000256" key="3">
    <source>
        <dbReference type="ARBA" id="ARBA00023015"/>
    </source>
</evidence>
<evidence type="ECO:0000256" key="1">
    <source>
        <dbReference type="ARBA" id="ARBA00022741"/>
    </source>
</evidence>
<proteinExistence type="predicted"/>
<feature type="domain" description="Sigma-54 factor interaction" evidence="6">
    <location>
        <begin position="197"/>
        <end position="423"/>
    </location>
</feature>
<evidence type="ECO:0000259" key="6">
    <source>
        <dbReference type="PROSITE" id="PS50045"/>
    </source>
</evidence>